<dbReference type="Proteomes" id="UP001589718">
    <property type="component" value="Unassembled WGS sequence"/>
</dbReference>
<keyword evidence="2" id="KW-1185">Reference proteome</keyword>
<comment type="caution">
    <text evidence="1">The sequence shown here is derived from an EMBL/GenBank/DDBJ whole genome shotgun (WGS) entry which is preliminary data.</text>
</comment>
<evidence type="ECO:0000313" key="2">
    <source>
        <dbReference type="Proteomes" id="UP001589718"/>
    </source>
</evidence>
<protein>
    <submittedName>
        <fullName evidence="1">Uncharacterized protein</fullName>
    </submittedName>
</protein>
<name>A0ABV5PHQ5_STRCM</name>
<reference evidence="1 2" key="1">
    <citation type="submission" date="2024-09" db="EMBL/GenBank/DDBJ databases">
        <authorList>
            <person name="Sun Q."/>
            <person name="Mori K."/>
        </authorList>
    </citation>
    <scope>NUCLEOTIDE SEQUENCE [LARGE SCALE GENOMIC DNA]</scope>
    <source>
        <strain evidence="1 2">JCM 4362</strain>
    </source>
</reference>
<dbReference type="EMBL" id="JBHMCR010000013">
    <property type="protein sequence ID" value="MFB9522740.1"/>
    <property type="molecule type" value="Genomic_DNA"/>
</dbReference>
<evidence type="ECO:0000313" key="1">
    <source>
        <dbReference type="EMBL" id="MFB9522740.1"/>
    </source>
</evidence>
<sequence>MLDARNQGPGGAAGSVEFALLGGLLEELVRFVATGLRIGEDCGESRPVLVGEDAFGVVGDSSADVAGKGAAGLFARLAALQVGEHWNKGVVGGGLEVAKGLAGCVGLVSAVPRLVPALSEDRCPDQGGEQGGKHAAVRAGGGVDDVAGRGAYSVARAVFGTNPGALGTDKHL</sequence>
<dbReference type="RefSeq" id="WP_345220282.1">
    <property type="nucleotide sequence ID" value="NZ_BAAAXE010000013.1"/>
</dbReference>
<gene>
    <name evidence="1" type="ORF">ACFFTU_22605</name>
</gene>
<accession>A0ABV5PHQ5</accession>
<proteinExistence type="predicted"/>
<organism evidence="1 2">
    <name type="scientific">Streptomyces cremeus</name>
    <dbReference type="NCBI Taxonomy" id="66881"/>
    <lineage>
        <taxon>Bacteria</taxon>
        <taxon>Bacillati</taxon>
        <taxon>Actinomycetota</taxon>
        <taxon>Actinomycetes</taxon>
        <taxon>Kitasatosporales</taxon>
        <taxon>Streptomycetaceae</taxon>
        <taxon>Streptomyces</taxon>
    </lineage>
</organism>